<protein>
    <submittedName>
        <fullName evidence="1">Uncharacterized protein</fullName>
    </submittedName>
</protein>
<proteinExistence type="predicted"/>
<dbReference type="AlphaFoldDB" id="A0A7C8YEI2"/>
<accession>A0A7C8YEI2</accession>
<sequence>MLILDLRNAKYGTCEEYKSKYTTLIIQEKFRMYIKVKELLYALMHIVMVLEVKELICPNLSLFIMSSLIVSCLSFPSPNPLSKLKNNTLLDYQEAKLPYSP</sequence>
<name>A0A7C8YEI2_OPUST</name>
<organism evidence="1">
    <name type="scientific">Opuntia streptacantha</name>
    <name type="common">Prickly pear cactus</name>
    <name type="synonym">Opuntia cardona</name>
    <dbReference type="NCBI Taxonomy" id="393608"/>
    <lineage>
        <taxon>Eukaryota</taxon>
        <taxon>Viridiplantae</taxon>
        <taxon>Streptophyta</taxon>
        <taxon>Embryophyta</taxon>
        <taxon>Tracheophyta</taxon>
        <taxon>Spermatophyta</taxon>
        <taxon>Magnoliopsida</taxon>
        <taxon>eudicotyledons</taxon>
        <taxon>Gunneridae</taxon>
        <taxon>Pentapetalae</taxon>
        <taxon>Caryophyllales</taxon>
        <taxon>Cactineae</taxon>
        <taxon>Cactaceae</taxon>
        <taxon>Opuntioideae</taxon>
        <taxon>Opuntia</taxon>
    </lineage>
</organism>
<dbReference type="EMBL" id="GISG01011913">
    <property type="protein sequence ID" value="MBA4616534.1"/>
    <property type="molecule type" value="Transcribed_RNA"/>
</dbReference>
<reference evidence="1" key="1">
    <citation type="journal article" date="2013" name="J. Plant Res.">
        <title>Effect of fungi and light on seed germination of three Opuntia species from semiarid lands of central Mexico.</title>
        <authorList>
            <person name="Delgado-Sanchez P."/>
            <person name="Jimenez-Bremont J.F."/>
            <person name="Guerrero-Gonzalez Mde L."/>
            <person name="Flores J."/>
        </authorList>
    </citation>
    <scope>NUCLEOTIDE SEQUENCE</scope>
    <source>
        <tissue evidence="1">Cladode</tissue>
    </source>
</reference>
<reference evidence="1" key="2">
    <citation type="submission" date="2020-07" db="EMBL/GenBank/DDBJ databases">
        <authorList>
            <person name="Vera ALvarez R."/>
            <person name="Arias-Moreno D.M."/>
            <person name="Jimenez-Jacinto V."/>
            <person name="Jimenez-Bremont J.F."/>
            <person name="Swaminathan K."/>
            <person name="Moose S.P."/>
            <person name="Guerrero-Gonzalez M.L."/>
            <person name="Marino-Ramirez L."/>
            <person name="Landsman D."/>
            <person name="Rodriguez-Kessler M."/>
            <person name="Delgado-Sanchez P."/>
        </authorList>
    </citation>
    <scope>NUCLEOTIDE SEQUENCE</scope>
    <source>
        <tissue evidence="1">Cladode</tissue>
    </source>
</reference>
<dbReference type="EMBL" id="GISG01011912">
    <property type="protein sequence ID" value="MBA4616533.1"/>
    <property type="molecule type" value="Transcribed_RNA"/>
</dbReference>
<evidence type="ECO:0000313" key="1">
    <source>
        <dbReference type="EMBL" id="MBA4616534.1"/>
    </source>
</evidence>